<proteinExistence type="predicted"/>
<accession>A0A2N3YJH9</accession>
<feature type="transmembrane region" description="Helical" evidence="2">
    <location>
        <begin position="419"/>
        <end position="440"/>
    </location>
</feature>
<evidence type="ECO:0000256" key="2">
    <source>
        <dbReference type="SAM" id="Phobius"/>
    </source>
</evidence>
<dbReference type="Pfam" id="PF26314">
    <property type="entry name" value="MptA_B_family"/>
    <property type="match status" value="1"/>
</dbReference>
<feature type="transmembrane region" description="Helical" evidence="2">
    <location>
        <begin position="473"/>
        <end position="491"/>
    </location>
</feature>
<feature type="transmembrane region" description="Helical" evidence="2">
    <location>
        <begin position="355"/>
        <end position="373"/>
    </location>
</feature>
<feature type="transmembrane region" description="Helical" evidence="2">
    <location>
        <begin position="179"/>
        <end position="197"/>
    </location>
</feature>
<feature type="region of interest" description="Disordered" evidence="1">
    <location>
        <begin position="493"/>
        <end position="515"/>
    </location>
</feature>
<organism evidence="3 4">
    <name type="scientific">Phycicoccus duodecadis</name>
    <dbReference type="NCBI Taxonomy" id="173053"/>
    <lineage>
        <taxon>Bacteria</taxon>
        <taxon>Bacillati</taxon>
        <taxon>Actinomycetota</taxon>
        <taxon>Actinomycetes</taxon>
        <taxon>Micrococcales</taxon>
        <taxon>Intrasporangiaceae</taxon>
        <taxon>Phycicoccus</taxon>
    </lineage>
</organism>
<name>A0A2N3YJH9_9MICO</name>
<keyword evidence="2" id="KW-1133">Transmembrane helix</keyword>
<feature type="transmembrane region" description="Helical" evidence="2">
    <location>
        <begin position="394"/>
        <end position="413"/>
    </location>
</feature>
<gene>
    <name evidence="3" type="ORF">ATL31_1835</name>
</gene>
<evidence type="ECO:0000313" key="4">
    <source>
        <dbReference type="Proteomes" id="UP000233781"/>
    </source>
</evidence>
<feature type="transmembrane region" description="Helical" evidence="2">
    <location>
        <begin position="298"/>
        <end position="316"/>
    </location>
</feature>
<feature type="transmembrane region" description="Helical" evidence="2">
    <location>
        <begin position="218"/>
        <end position="248"/>
    </location>
</feature>
<sequence>MRTGGCGGRGEHGRRGLLAASVVLLLLVGLSRANAAQPDLLPRGWAPGPLLPVTLDPAVVTGVLWGAYLLGAAAVLLGLRRRVRPLRDWRVPGLLAVAALLTAPFGSADHISYVAYGRILVGGGDPWVESPISWAGGTDPVTSRVEAPWTEEPSIYGPAATLLHGLSAWAGGPSLRQEVWVWQLLVVLAWLATRWALRAALPPEQHGRVDVAWTLNPLVLGLGVLGAHVDVVATAFVVVAVAVAVRSAGPRGAALAGALLGLGAATKITYGVGLVALAAACWLTRGDDPGGRSARRRIRGMLAGFVVVMAALQVWAGPHVYDQLLRSRQAVSLATPWRLLLETLRPVLGNGGTRVLISVGAALLAVVLAALLLRASRPAGPDETLRAGRLAPTALWLLTGLQLAYVLVAPYSLPWYDVLVWAALPGVAGAVPAVVDLAAVARTTVAALAYVPGRVLGMTPGVEALTLGFRRAVAPWLVLTLWVAVLSVLGGRGARPAWGRRPAPPRARTPRPPTR</sequence>
<evidence type="ECO:0000313" key="3">
    <source>
        <dbReference type="EMBL" id="PKW27006.1"/>
    </source>
</evidence>
<dbReference type="AlphaFoldDB" id="A0A2N3YJH9"/>
<keyword evidence="2" id="KW-0812">Transmembrane</keyword>
<feature type="transmembrane region" description="Helical" evidence="2">
    <location>
        <begin position="447"/>
        <end position="467"/>
    </location>
</feature>
<evidence type="ECO:0008006" key="5">
    <source>
        <dbReference type="Google" id="ProtNLM"/>
    </source>
</evidence>
<comment type="caution">
    <text evidence="3">The sequence shown here is derived from an EMBL/GenBank/DDBJ whole genome shotgun (WGS) entry which is preliminary data.</text>
</comment>
<dbReference type="Proteomes" id="UP000233781">
    <property type="component" value="Unassembled WGS sequence"/>
</dbReference>
<feature type="transmembrane region" description="Helical" evidence="2">
    <location>
        <begin position="59"/>
        <end position="79"/>
    </location>
</feature>
<reference evidence="3 4" key="1">
    <citation type="submission" date="2017-12" db="EMBL/GenBank/DDBJ databases">
        <title>Sequencing the genomes of 1000 Actinobacteria strains.</title>
        <authorList>
            <person name="Klenk H.-P."/>
        </authorList>
    </citation>
    <scope>NUCLEOTIDE SEQUENCE [LARGE SCALE GENOMIC DNA]</scope>
    <source>
        <strain evidence="3 4">DSM 12806</strain>
    </source>
</reference>
<feature type="compositionally biased region" description="Pro residues" evidence="1">
    <location>
        <begin position="502"/>
        <end position="515"/>
    </location>
</feature>
<feature type="transmembrane region" description="Helical" evidence="2">
    <location>
        <begin position="91"/>
        <end position="108"/>
    </location>
</feature>
<dbReference type="EMBL" id="PJNE01000001">
    <property type="protein sequence ID" value="PKW27006.1"/>
    <property type="molecule type" value="Genomic_DNA"/>
</dbReference>
<protein>
    <recommendedName>
        <fullName evidence="5">DUF2029 domain-containing protein</fullName>
    </recommendedName>
</protein>
<keyword evidence="2" id="KW-0472">Membrane</keyword>
<keyword evidence="4" id="KW-1185">Reference proteome</keyword>
<evidence type="ECO:0000256" key="1">
    <source>
        <dbReference type="SAM" id="MobiDB-lite"/>
    </source>
</evidence>